<dbReference type="InterPro" id="IPR052026">
    <property type="entry name" value="ExeA_AAA_ATPase_DNA-bind"/>
</dbReference>
<comment type="caution">
    <text evidence="2">The sequence shown here is derived from an EMBL/GenBank/DDBJ whole genome shotgun (WGS) entry which is preliminary data.</text>
</comment>
<gene>
    <name evidence="2" type="ORF">BKA05_000081</name>
</gene>
<dbReference type="Pfam" id="PF13401">
    <property type="entry name" value="AAA_22"/>
    <property type="match status" value="1"/>
</dbReference>
<evidence type="ECO:0000313" key="3">
    <source>
        <dbReference type="Proteomes" id="UP000537326"/>
    </source>
</evidence>
<proteinExistence type="predicted"/>
<evidence type="ECO:0000313" key="2">
    <source>
        <dbReference type="EMBL" id="NYI08566.1"/>
    </source>
</evidence>
<dbReference type="EMBL" id="JACBZI010000001">
    <property type="protein sequence ID" value="NYI08566.1"/>
    <property type="molecule type" value="Genomic_DNA"/>
</dbReference>
<organism evidence="2 3">
    <name type="scientific">Nocardioides marinus</name>
    <dbReference type="NCBI Taxonomy" id="374514"/>
    <lineage>
        <taxon>Bacteria</taxon>
        <taxon>Bacillati</taxon>
        <taxon>Actinomycetota</taxon>
        <taxon>Actinomycetes</taxon>
        <taxon>Propionibacteriales</taxon>
        <taxon>Nocardioidaceae</taxon>
        <taxon>Nocardioides</taxon>
    </lineage>
</organism>
<dbReference type="PANTHER" id="PTHR35894">
    <property type="entry name" value="GENERAL SECRETION PATHWAY PROTEIN A-RELATED"/>
    <property type="match status" value="1"/>
</dbReference>
<dbReference type="SMART" id="SM00382">
    <property type="entry name" value="AAA"/>
    <property type="match status" value="1"/>
</dbReference>
<sequence>MQHAAARVPYDVQRTFTEHSALVLTPQMRMLAAGMPSALARGAATAVSGPAGCGKTTMLKAVAAVADPAVNTAFADITRGSTDRQVWEEIATAVLGVTVEGTARDMRHATLEHLVTHPTLLIVDEAQFIGRAGLLQLRWLWAHPFPNGFAIVLAGSDLFSHLDADESIASRINRRIALDHHTAATMVTHIQNHHRLAAITDRDLLVRINEQYAQGSWRKWSNFLAELRDQQHRGPITEQAAQQALTSITGRYIDLAERQPSRR</sequence>
<dbReference type="InterPro" id="IPR027417">
    <property type="entry name" value="P-loop_NTPase"/>
</dbReference>
<evidence type="ECO:0000259" key="1">
    <source>
        <dbReference type="SMART" id="SM00382"/>
    </source>
</evidence>
<dbReference type="GO" id="GO:0016887">
    <property type="term" value="F:ATP hydrolysis activity"/>
    <property type="evidence" value="ECO:0007669"/>
    <property type="project" value="InterPro"/>
</dbReference>
<name>A0A7Y9YAE4_9ACTN</name>
<protein>
    <submittedName>
        <fullName evidence="2">DNA transposition AAA+ family ATPase</fullName>
    </submittedName>
</protein>
<reference evidence="2 3" key="1">
    <citation type="submission" date="2020-07" db="EMBL/GenBank/DDBJ databases">
        <title>Sequencing the genomes of 1000 actinobacteria strains.</title>
        <authorList>
            <person name="Klenk H.-P."/>
        </authorList>
    </citation>
    <scope>NUCLEOTIDE SEQUENCE [LARGE SCALE GENOMIC DNA]</scope>
    <source>
        <strain evidence="2 3">DSM 18248</strain>
    </source>
</reference>
<keyword evidence="3" id="KW-1185">Reference proteome</keyword>
<dbReference type="InterPro" id="IPR049945">
    <property type="entry name" value="AAA_22"/>
</dbReference>
<dbReference type="InterPro" id="IPR003593">
    <property type="entry name" value="AAA+_ATPase"/>
</dbReference>
<accession>A0A7Y9YAE4</accession>
<dbReference type="SUPFAM" id="SSF52540">
    <property type="entry name" value="P-loop containing nucleoside triphosphate hydrolases"/>
    <property type="match status" value="1"/>
</dbReference>
<dbReference type="PANTHER" id="PTHR35894:SF1">
    <property type="entry name" value="PHOSPHORIBULOKINASE _ URIDINE KINASE FAMILY"/>
    <property type="match status" value="1"/>
</dbReference>
<dbReference type="Proteomes" id="UP000537326">
    <property type="component" value="Unassembled WGS sequence"/>
</dbReference>
<dbReference type="AlphaFoldDB" id="A0A7Y9YAE4"/>
<dbReference type="Gene3D" id="3.40.50.300">
    <property type="entry name" value="P-loop containing nucleotide triphosphate hydrolases"/>
    <property type="match status" value="1"/>
</dbReference>
<dbReference type="RefSeq" id="WP_179529663.1">
    <property type="nucleotide sequence ID" value="NZ_BAAAPP010000002.1"/>
</dbReference>
<feature type="domain" description="AAA+ ATPase" evidence="1">
    <location>
        <begin position="41"/>
        <end position="182"/>
    </location>
</feature>